<dbReference type="Proteomes" id="UP001200145">
    <property type="component" value="Unassembled WGS sequence"/>
</dbReference>
<dbReference type="RefSeq" id="WP_234868786.1">
    <property type="nucleotide sequence ID" value="NZ_JAKEVY010000026.1"/>
</dbReference>
<feature type="non-terminal residue" evidence="2">
    <location>
        <position position="84"/>
    </location>
</feature>
<comment type="caution">
    <text evidence="2">The sequence shown here is derived from an EMBL/GenBank/DDBJ whole genome shotgun (WGS) entry which is preliminary data.</text>
</comment>
<keyword evidence="1" id="KW-1133">Transmembrane helix</keyword>
<keyword evidence="3" id="KW-1185">Reference proteome</keyword>
<evidence type="ECO:0000313" key="2">
    <source>
        <dbReference type="EMBL" id="MCF1717081.1"/>
    </source>
</evidence>
<reference evidence="2 3" key="1">
    <citation type="submission" date="2022-01" db="EMBL/GenBank/DDBJ databases">
        <title>Flavihumibacter sp. nov., isolated from sediment of a river.</title>
        <authorList>
            <person name="Liu H."/>
        </authorList>
    </citation>
    <scope>NUCLEOTIDE SEQUENCE [LARGE SCALE GENOMIC DNA]</scope>
    <source>
        <strain evidence="2 3">RY-1</strain>
    </source>
</reference>
<protein>
    <submittedName>
        <fullName evidence="2">Uncharacterized protein</fullName>
    </submittedName>
</protein>
<gene>
    <name evidence="2" type="ORF">L0U88_20745</name>
</gene>
<proteinExistence type="predicted"/>
<accession>A0ABS9BMX1</accession>
<name>A0ABS9BMX1_9BACT</name>
<dbReference type="EMBL" id="JAKEVY010000026">
    <property type="protein sequence ID" value="MCF1717081.1"/>
    <property type="molecule type" value="Genomic_DNA"/>
</dbReference>
<sequence length="84" mass="9466">MQLRTSAMETKADDVEVAIRALVPRSEAQRELRSLALTLMQDWRANRSLLLLQEHSSVSTPLLVVVVAWFALIFLGFGLFAPRN</sequence>
<keyword evidence="1" id="KW-0812">Transmembrane</keyword>
<keyword evidence="1" id="KW-0472">Membrane</keyword>
<feature type="transmembrane region" description="Helical" evidence="1">
    <location>
        <begin position="58"/>
        <end position="81"/>
    </location>
</feature>
<evidence type="ECO:0000256" key="1">
    <source>
        <dbReference type="SAM" id="Phobius"/>
    </source>
</evidence>
<evidence type="ECO:0000313" key="3">
    <source>
        <dbReference type="Proteomes" id="UP001200145"/>
    </source>
</evidence>
<organism evidence="2 3">
    <name type="scientific">Flavihumibacter fluminis</name>
    <dbReference type="NCBI Taxonomy" id="2909236"/>
    <lineage>
        <taxon>Bacteria</taxon>
        <taxon>Pseudomonadati</taxon>
        <taxon>Bacteroidota</taxon>
        <taxon>Chitinophagia</taxon>
        <taxon>Chitinophagales</taxon>
        <taxon>Chitinophagaceae</taxon>
        <taxon>Flavihumibacter</taxon>
    </lineage>
</organism>